<feature type="region of interest" description="Disordered" evidence="1">
    <location>
        <begin position="133"/>
        <end position="156"/>
    </location>
</feature>
<gene>
    <name evidence="2" type="ORF">RH857_12565</name>
</gene>
<dbReference type="RefSeq" id="WP_310538321.1">
    <property type="nucleotide sequence ID" value="NZ_BAAAOC010000012.1"/>
</dbReference>
<dbReference type="Proteomes" id="UP001260872">
    <property type="component" value="Unassembled WGS sequence"/>
</dbReference>
<protein>
    <recommendedName>
        <fullName evidence="4">KOW domain-containing protein</fullName>
    </recommendedName>
</protein>
<evidence type="ECO:0000313" key="3">
    <source>
        <dbReference type="Proteomes" id="UP001260872"/>
    </source>
</evidence>
<evidence type="ECO:0000256" key="1">
    <source>
        <dbReference type="SAM" id="MobiDB-lite"/>
    </source>
</evidence>
<proteinExistence type="predicted"/>
<dbReference type="EMBL" id="JAVKGT010000044">
    <property type="protein sequence ID" value="MDR5712953.1"/>
    <property type="molecule type" value="Genomic_DNA"/>
</dbReference>
<feature type="region of interest" description="Disordered" evidence="1">
    <location>
        <begin position="22"/>
        <end position="52"/>
    </location>
</feature>
<evidence type="ECO:0000313" key="2">
    <source>
        <dbReference type="EMBL" id="MDR5712953.1"/>
    </source>
</evidence>
<comment type="caution">
    <text evidence="2">The sequence shown here is derived from an EMBL/GenBank/DDBJ whole genome shotgun (WGS) entry which is preliminary data.</text>
</comment>
<reference evidence="3" key="1">
    <citation type="submission" date="2023-07" db="EMBL/GenBank/DDBJ databases">
        <title>Description of three actinobacteria isolated from air of manufacturing shop in a pharmaceutical factory.</title>
        <authorList>
            <person name="Zhang D.-F."/>
        </authorList>
    </citation>
    <scope>NUCLEOTIDE SEQUENCE [LARGE SCALE GENOMIC DNA]</scope>
    <source>
        <strain evidence="3">CCTCC AB 207010</strain>
    </source>
</reference>
<sequence length="156" mass="17459">MSGPSTTEQQLEAARKRLDTLNAQWDRTGLPNKDPGALSGIRRKEAPGAQAKRINRTTRLAREGVAAQEEVRRLEHKLRTEKREAELRANTHCDVDSLKPGDLIRYEKYGRVTGNVGRVVRVNAKTVTIAAPPGFDQPKIPKDKIRETRTAQETNP</sequence>
<name>A0ABU1FXS0_9MICC</name>
<accession>A0ABU1FXS0</accession>
<feature type="compositionally biased region" description="Basic and acidic residues" evidence="1">
    <location>
        <begin position="139"/>
        <end position="150"/>
    </location>
</feature>
<keyword evidence="3" id="KW-1185">Reference proteome</keyword>
<organism evidence="2 3">
    <name type="scientific">Nesterenkonia flava</name>
    <dbReference type="NCBI Taxonomy" id="469799"/>
    <lineage>
        <taxon>Bacteria</taxon>
        <taxon>Bacillati</taxon>
        <taxon>Actinomycetota</taxon>
        <taxon>Actinomycetes</taxon>
        <taxon>Micrococcales</taxon>
        <taxon>Micrococcaceae</taxon>
        <taxon>Nesterenkonia</taxon>
    </lineage>
</organism>
<evidence type="ECO:0008006" key="4">
    <source>
        <dbReference type="Google" id="ProtNLM"/>
    </source>
</evidence>